<dbReference type="PANTHER" id="PTHR46825">
    <property type="entry name" value="D-ALANYL-D-ALANINE-CARBOXYPEPTIDASE/ENDOPEPTIDASE AMPH"/>
    <property type="match status" value="1"/>
</dbReference>
<keyword evidence="1" id="KW-0812">Transmembrane</keyword>
<dbReference type="Proteomes" id="UP000437748">
    <property type="component" value="Unassembled WGS sequence"/>
</dbReference>
<dbReference type="SUPFAM" id="SSF56601">
    <property type="entry name" value="beta-lactamase/transpeptidase-like"/>
    <property type="match status" value="1"/>
</dbReference>
<dbReference type="InterPro" id="IPR050491">
    <property type="entry name" value="AmpC-like"/>
</dbReference>
<accession>A0A6N6VYG9</accession>
<proteinExistence type="predicted"/>
<sequence>MILIKVISNLKYLYFLIFLNIIIGCSHTTMKTEISQIQQKIDEFNKNDHSSTGTSFTMQCPKYNNGSEITFNSGLQSINGIKTKNNSLYRIGSNTKLYIAVIILQLESEGKISINDSLFKYFPIEYPKWSEVKISQLLNMTSGINNYLGKDINPIPPKFLSQPSHHYTKEELLDLVVHDNLNFKPGERWEYSNTNYILLGKIIENVTKNSISEELKNRILIPLSLNQTFFVEHLPNNEIPNFELENLMAGYFYGYSILSPNGFDVKYFSLSQASSAGGMIANTINLNKFLRTLFTNNKLLLNDSQFNKLISRVDINNRVNDYYGFAIFDVYNFKFNTSEYMHTGGVFGFSSKMSFLPDQNISYTYAINSDNKEKVNEFNELIESIIYNECF</sequence>
<dbReference type="InterPro" id="IPR012338">
    <property type="entry name" value="Beta-lactam/transpept-like"/>
</dbReference>
<dbReference type="Pfam" id="PF00144">
    <property type="entry name" value="Beta-lactamase"/>
    <property type="match status" value="1"/>
</dbReference>
<evidence type="ECO:0000259" key="2">
    <source>
        <dbReference type="Pfam" id="PF00144"/>
    </source>
</evidence>
<dbReference type="AlphaFoldDB" id="A0A6N6VYG9"/>
<protein>
    <submittedName>
        <fullName evidence="3">Serine hydrolase</fullName>
    </submittedName>
</protein>
<dbReference type="EMBL" id="WFLM01000002">
    <property type="protein sequence ID" value="KAB8039906.1"/>
    <property type="molecule type" value="Genomic_DNA"/>
</dbReference>
<evidence type="ECO:0000256" key="1">
    <source>
        <dbReference type="SAM" id="Phobius"/>
    </source>
</evidence>
<dbReference type="RefSeq" id="WP_153419512.1">
    <property type="nucleotide sequence ID" value="NZ_WFLM01000002.1"/>
</dbReference>
<comment type="caution">
    <text evidence="3">The sequence shown here is derived from an EMBL/GenBank/DDBJ whole genome shotgun (WGS) entry which is preliminary data.</text>
</comment>
<dbReference type="OrthoDB" id="5288296at2"/>
<keyword evidence="1" id="KW-1133">Transmembrane helix</keyword>
<keyword evidence="3" id="KW-0378">Hydrolase</keyword>
<dbReference type="InterPro" id="IPR001466">
    <property type="entry name" value="Beta-lactam-related"/>
</dbReference>
<dbReference type="PANTHER" id="PTHR46825:SF7">
    <property type="entry name" value="D-ALANYL-D-ALANINE CARBOXYPEPTIDASE"/>
    <property type="match status" value="1"/>
</dbReference>
<feature type="domain" description="Beta-lactamase-related" evidence="2">
    <location>
        <begin position="64"/>
        <end position="374"/>
    </location>
</feature>
<reference evidence="3 4" key="1">
    <citation type="submission" date="2019-10" db="EMBL/GenBank/DDBJ databases">
        <title>New species of Slilvanegrellaceae.</title>
        <authorList>
            <person name="Pitt A."/>
            <person name="Hahn M.W."/>
        </authorList>
    </citation>
    <scope>NUCLEOTIDE SEQUENCE [LARGE SCALE GENOMIC DNA]</scope>
    <source>
        <strain evidence="3 4">SP-Ram-0.45-NSY-1</strain>
    </source>
</reference>
<name>A0A6N6VYG9_9BACT</name>
<keyword evidence="4" id="KW-1185">Reference proteome</keyword>
<dbReference type="GO" id="GO:0016787">
    <property type="term" value="F:hydrolase activity"/>
    <property type="evidence" value="ECO:0007669"/>
    <property type="project" value="UniProtKB-KW"/>
</dbReference>
<dbReference type="PROSITE" id="PS51257">
    <property type="entry name" value="PROKAR_LIPOPROTEIN"/>
    <property type="match status" value="1"/>
</dbReference>
<gene>
    <name evidence="3" type="ORF">GCL60_06495</name>
</gene>
<dbReference type="Gene3D" id="3.40.710.10">
    <property type="entry name" value="DD-peptidase/beta-lactamase superfamily"/>
    <property type="match status" value="1"/>
</dbReference>
<evidence type="ECO:0000313" key="4">
    <source>
        <dbReference type="Proteomes" id="UP000437748"/>
    </source>
</evidence>
<keyword evidence="1" id="KW-0472">Membrane</keyword>
<organism evidence="3 4">
    <name type="scientific">Silvanigrella paludirubra</name>
    <dbReference type="NCBI Taxonomy" id="2499159"/>
    <lineage>
        <taxon>Bacteria</taxon>
        <taxon>Pseudomonadati</taxon>
        <taxon>Bdellovibrionota</taxon>
        <taxon>Oligoflexia</taxon>
        <taxon>Silvanigrellales</taxon>
        <taxon>Silvanigrellaceae</taxon>
        <taxon>Silvanigrella</taxon>
    </lineage>
</organism>
<evidence type="ECO:0000313" key="3">
    <source>
        <dbReference type="EMBL" id="KAB8039906.1"/>
    </source>
</evidence>
<feature type="transmembrane region" description="Helical" evidence="1">
    <location>
        <begin position="12"/>
        <end position="30"/>
    </location>
</feature>